<dbReference type="GO" id="GO:0005886">
    <property type="term" value="C:plasma membrane"/>
    <property type="evidence" value="ECO:0007669"/>
    <property type="project" value="UniProtKB-SubCell"/>
</dbReference>
<comment type="similarity">
    <text evidence="1 12 13">Belongs to the ATPase B chain family.</text>
</comment>
<dbReference type="GO" id="GO:0045259">
    <property type="term" value="C:proton-transporting ATP synthase complex"/>
    <property type="evidence" value="ECO:0007669"/>
    <property type="project" value="UniProtKB-KW"/>
</dbReference>
<keyword evidence="9 12" id="KW-0066">ATP synthesis</keyword>
<comment type="function">
    <text evidence="12">Component of the F(0) channel, it forms part of the peripheral stalk, linking F(1) to F(0).</text>
</comment>
<dbReference type="Proteomes" id="UP000319296">
    <property type="component" value="Unassembled WGS sequence"/>
</dbReference>
<keyword evidence="6 12" id="KW-1133">Transmembrane helix</keyword>
<feature type="coiled-coil region" evidence="14">
    <location>
        <begin position="51"/>
        <end position="119"/>
    </location>
</feature>
<sequence>MQQLIITWQGLLFEAVAFLVFTYLINLFLFKPIRNIIKKRQELLNSNIGKQKDYESSVEDILKNIEDEKKEYKLFLNKLREDYHKTAVKAANEILDSTKKEAMQKFDEKINEIEKSKESILDSIKSESASISKLIANKIIME</sequence>
<dbReference type="CDD" id="cd06503">
    <property type="entry name" value="ATP-synt_Fo_b"/>
    <property type="match status" value="1"/>
</dbReference>
<comment type="subcellular location">
    <subcellularLocation>
        <location evidence="12">Cell membrane</location>
        <topology evidence="12">Single-pass membrane protein</topology>
    </subcellularLocation>
    <subcellularLocation>
        <location evidence="11">Endomembrane system</location>
        <topology evidence="11">Single-pass membrane protein</topology>
    </subcellularLocation>
</comment>
<evidence type="ECO:0000256" key="14">
    <source>
        <dbReference type="SAM" id="Coils"/>
    </source>
</evidence>
<dbReference type="InterPro" id="IPR050059">
    <property type="entry name" value="ATP_synthase_B_chain"/>
</dbReference>
<evidence type="ECO:0000313" key="15">
    <source>
        <dbReference type="EMBL" id="RZD19470.1"/>
    </source>
</evidence>
<evidence type="ECO:0000256" key="5">
    <source>
        <dbReference type="ARBA" id="ARBA00022781"/>
    </source>
</evidence>
<dbReference type="GO" id="GO:0046961">
    <property type="term" value="F:proton-transporting ATPase activity, rotational mechanism"/>
    <property type="evidence" value="ECO:0007669"/>
    <property type="project" value="TreeGrafter"/>
</dbReference>
<comment type="function">
    <text evidence="10 12">F(1)F(0) ATP synthase produces ATP from ADP in the presence of a proton or sodium gradient. F-type ATPases consist of two structural domains, F(1) containing the extramembraneous catalytic core and F(0) containing the membrane proton channel, linked together by a central stalk and a peripheral stalk. During catalysis, ATP synthesis in the catalytic domain of F(1) is coupled via a rotary mechanism of the central stalk subunits to proton translocation.</text>
</comment>
<evidence type="ECO:0000256" key="11">
    <source>
        <dbReference type="ARBA" id="ARBA00037847"/>
    </source>
</evidence>
<organism evidence="15 16">
    <name type="scientific">Candidatus Acididesulfobacter diazotrophicus</name>
    <dbReference type="NCBI Taxonomy" id="2597226"/>
    <lineage>
        <taxon>Bacteria</taxon>
        <taxon>Deltaproteobacteria</taxon>
        <taxon>Candidatus Acidulodesulfobacterales</taxon>
        <taxon>Candidatus Acididesulfobacter</taxon>
    </lineage>
</organism>
<evidence type="ECO:0000256" key="1">
    <source>
        <dbReference type="ARBA" id="ARBA00005513"/>
    </source>
</evidence>
<evidence type="ECO:0000256" key="12">
    <source>
        <dbReference type="HAMAP-Rule" id="MF_01398"/>
    </source>
</evidence>
<proteinExistence type="inferred from homology"/>
<gene>
    <name evidence="12" type="primary">atpF</name>
    <name evidence="15" type="ORF">EVG15_00895</name>
</gene>
<evidence type="ECO:0000313" key="16">
    <source>
        <dbReference type="Proteomes" id="UP000319296"/>
    </source>
</evidence>
<feature type="transmembrane region" description="Helical" evidence="12">
    <location>
        <begin position="6"/>
        <end position="30"/>
    </location>
</feature>
<keyword evidence="12" id="KW-1003">Cell membrane</keyword>
<dbReference type="AlphaFoldDB" id="A0A519BQD1"/>
<dbReference type="Pfam" id="PF00430">
    <property type="entry name" value="ATP-synt_B"/>
    <property type="match status" value="1"/>
</dbReference>
<dbReference type="HAMAP" id="MF_01398">
    <property type="entry name" value="ATP_synth_b_bprime"/>
    <property type="match status" value="1"/>
</dbReference>
<evidence type="ECO:0000256" key="2">
    <source>
        <dbReference type="ARBA" id="ARBA00022448"/>
    </source>
</evidence>
<keyword evidence="7 12" id="KW-0406">Ion transport</keyword>
<protein>
    <recommendedName>
        <fullName evidence="12">ATP synthase subunit b</fullName>
    </recommendedName>
    <alternativeName>
        <fullName evidence="12">ATP synthase F(0) sector subunit b</fullName>
    </alternativeName>
    <alternativeName>
        <fullName evidence="12">ATPase subunit I</fullName>
    </alternativeName>
    <alternativeName>
        <fullName evidence="12">F-type ATPase subunit b</fullName>
        <shortName evidence="12">F-ATPase subunit b</shortName>
    </alternativeName>
</protein>
<reference evidence="15 16" key="1">
    <citation type="journal article" date="2019" name="ISME J.">
        <title>Insights into ecological role of a new deltaproteobacterial order Candidatus Acidulodesulfobacterales by metagenomics and metatranscriptomics.</title>
        <authorList>
            <person name="Tan S."/>
            <person name="Liu J."/>
            <person name="Fang Y."/>
            <person name="Hedlund B.P."/>
            <person name="Lian Z.H."/>
            <person name="Huang L.Y."/>
            <person name="Li J.T."/>
            <person name="Huang L.N."/>
            <person name="Li W.J."/>
            <person name="Jiang H.C."/>
            <person name="Dong H.L."/>
            <person name="Shu W.S."/>
        </authorList>
    </citation>
    <scope>NUCLEOTIDE SEQUENCE [LARGE SCALE GENOMIC DNA]</scope>
    <source>
        <strain evidence="15">AP1</strain>
    </source>
</reference>
<evidence type="ECO:0000256" key="9">
    <source>
        <dbReference type="ARBA" id="ARBA00023310"/>
    </source>
</evidence>
<evidence type="ECO:0000256" key="6">
    <source>
        <dbReference type="ARBA" id="ARBA00022989"/>
    </source>
</evidence>
<evidence type="ECO:0000256" key="4">
    <source>
        <dbReference type="ARBA" id="ARBA00022692"/>
    </source>
</evidence>
<keyword evidence="14" id="KW-0175">Coiled coil</keyword>
<evidence type="ECO:0000256" key="13">
    <source>
        <dbReference type="RuleBase" id="RU003848"/>
    </source>
</evidence>
<evidence type="ECO:0000256" key="10">
    <source>
        <dbReference type="ARBA" id="ARBA00025198"/>
    </source>
</evidence>
<dbReference type="GO" id="GO:0012505">
    <property type="term" value="C:endomembrane system"/>
    <property type="evidence" value="ECO:0007669"/>
    <property type="project" value="UniProtKB-SubCell"/>
</dbReference>
<dbReference type="InterPro" id="IPR002146">
    <property type="entry name" value="ATP_synth_b/b'su_bac/chlpt"/>
</dbReference>
<dbReference type="PANTHER" id="PTHR33445">
    <property type="entry name" value="ATP SYNTHASE SUBUNIT B', CHLOROPLASTIC"/>
    <property type="match status" value="1"/>
</dbReference>
<keyword evidence="2 12" id="KW-0813">Transport</keyword>
<keyword evidence="5 12" id="KW-0375">Hydrogen ion transport</keyword>
<dbReference type="PANTHER" id="PTHR33445:SF2">
    <property type="entry name" value="ATP SYNTHASE SUBUNIT B', CHLOROPLASTIC"/>
    <property type="match status" value="1"/>
</dbReference>
<keyword evidence="3 12" id="KW-0138">CF(0)</keyword>
<keyword evidence="4 12" id="KW-0812">Transmembrane</keyword>
<name>A0A519BQD1_9DELT</name>
<dbReference type="EMBL" id="SGBB01000001">
    <property type="protein sequence ID" value="RZD19470.1"/>
    <property type="molecule type" value="Genomic_DNA"/>
</dbReference>
<dbReference type="GO" id="GO:0046933">
    <property type="term" value="F:proton-transporting ATP synthase activity, rotational mechanism"/>
    <property type="evidence" value="ECO:0007669"/>
    <property type="project" value="UniProtKB-UniRule"/>
</dbReference>
<evidence type="ECO:0000256" key="8">
    <source>
        <dbReference type="ARBA" id="ARBA00023136"/>
    </source>
</evidence>
<evidence type="ECO:0000256" key="7">
    <source>
        <dbReference type="ARBA" id="ARBA00023065"/>
    </source>
</evidence>
<accession>A0A519BQD1</accession>
<keyword evidence="8 12" id="KW-0472">Membrane</keyword>
<comment type="subunit">
    <text evidence="12">F-type ATPases have 2 components, F(1) - the catalytic core - and F(0) - the membrane proton channel. F(1) has five subunits: alpha(3), beta(3), gamma(1), delta(1), epsilon(1). F(0) has three main subunits: a(1), b(2) and c(10-14). The alpha and beta chains form an alternating ring which encloses part of the gamma chain. F(1) is attached to F(0) by a central stalk formed by the gamma and epsilon chains, while a peripheral stalk is formed by the delta and b chains.</text>
</comment>
<evidence type="ECO:0000256" key="3">
    <source>
        <dbReference type="ARBA" id="ARBA00022547"/>
    </source>
</evidence>
<comment type="caution">
    <text evidence="15">The sequence shown here is derived from an EMBL/GenBank/DDBJ whole genome shotgun (WGS) entry which is preliminary data.</text>
</comment>